<feature type="compositionally biased region" description="Polar residues" evidence="1">
    <location>
        <begin position="1"/>
        <end position="18"/>
    </location>
</feature>
<evidence type="ECO:0000256" key="1">
    <source>
        <dbReference type="SAM" id="MobiDB-lite"/>
    </source>
</evidence>
<proteinExistence type="predicted"/>
<dbReference type="InParanoid" id="E4ZMC7"/>
<dbReference type="HOGENOM" id="CLU_2558686_0_0_1"/>
<keyword evidence="3" id="KW-1185">Reference proteome</keyword>
<sequence length="82" mass="9094">MALLYSYQSPPLFSQSQPVGRPTAHAPREEKKSTNLRLAYLIPNARTTPPALAPPPTYLYKPAVPRPPPSPGHHQQVIYIPL</sequence>
<dbReference type="VEuPathDB" id="FungiDB:LEMA_P051820.1"/>
<reference evidence="3" key="1">
    <citation type="journal article" date="2011" name="Nat. Commun.">
        <title>Effector diversification within compartments of the Leptosphaeria maculans genome affected by Repeat-Induced Point mutations.</title>
        <authorList>
            <person name="Rouxel T."/>
            <person name="Grandaubert J."/>
            <person name="Hane J.K."/>
            <person name="Hoede C."/>
            <person name="van de Wouw A.P."/>
            <person name="Couloux A."/>
            <person name="Dominguez V."/>
            <person name="Anthouard V."/>
            <person name="Bally P."/>
            <person name="Bourras S."/>
            <person name="Cozijnsen A.J."/>
            <person name="Ciuffetti L.M."/>
            <person name="Degrave A."/>
            <person name="Dilmaghani A."/>
            <person name="Duret L."/>
            <person name="Fudal I."/>
            <person name="Goodwin S.B."/>
            <person name="Gout L."/>
            <person name="Glaser N."/>
            <person name="Linglin J."/>
            <person name="Kema G.H.J."/>
            <person name="Lapalu N."/>
            <person name="Lawrence C.B."/>
            <person name="May K."/>
            <person name="Meyer M."/>
            <person name="Ollivier B."/>
            <person name="Poulain J."/>
            <person name="Schoch C.L."/>
            <person name="Simon A."/>
            <person name="Spatafora J.W."/>
            <person name="Stachowiak A."/>
            <person name="Turgeon B.G."/>
            <person name="Tyler B.M."/>
            <person name="Vincent D."/>
            <person name="Weissenbach J."/>
            <person name="Amselem J."/>
            <person name="Quesneville H."/>
            <person name="Oliver R.P."/>
            <person name="Wincker P."/>
            <person name="Balesdent M.-H."/>
            <person name="Howlett B.J."/>
        </authorList>
    </citation>
    <scope>NUCLEOTIDE SEQUENCE [LARGE SCALE GENOMIC DNA]</scope>
    <source>
        <strain evidence="3">JN3 / isolate v23.1.3 / race Av1-4-5-6-7-8</strain>
    </source>
</reference>
<organism evidence="3">
    <name type="scientific">Leptosphaeria maculans (strain JN3 / isolate v23.1.3 / race Av1-4-5-6-7-8)</name>
    <name type="common">Blackleg fungus</name>
    <name type="synonym">Phoma lingam</name>
    <dbReference type="NCBI Taxonomy" id="985895"/>
    <lineage>
        <taxon>Eukaryota</taxon>
        <taxon>Fungi</taxon>
        <taxon>Dikarya</taxon>
        <taxon>Ascomycota</taxon>
        <taxon>Pezizomycotina</taxon>
        <taxon>Dothideomycetes</taxon>
        <taxon>Pleosporomycetidae</taxon>
        <taxon>Pleosporales</taxon>
        <taxon>Pleosporineae</taxon>
        <taxon>Leptosphaeriaceae</taxon>
        <taxon>Plenodomus</taxon>
        <taxon>Plenodomus lingam/Leptosphaeria maculans species complex</taxon>
    </lineage>
</organism>
<dbReference type="EMBL" id="FP929094">
    <property type="protein sequence ID" value="CBX92476.1"/>
    <property type="molecule type" value="Genomic_DNA"/>
</dbReference>
<accession>E4ZMC7</accession>
<dbReference type="AlphaFoldDB" id="E4ZMC7"/>
<dbReference type="Proteomes" id="UP000002668">
    <property type="component" value="Genome"/>
</dbReference>
<gene>
    <name evidence="2" type="ORF">LEMA_P051820.1</name>
</gene>
<evidence type="ECO:0000313" key="3">
    <source>
        <dbReference type="Proteomes" id="UP000002668"/>
    </source>
</evidence>
<name>E4ZMC7_LEPMJ</name>
<feature type="region of interest" description="Disordered" evidence="1">
    <location>
        <begin position="1"/>
        <end position="32"/>
    </location>
</feature>
<protein>
    <submittedName>
        <fullName evidence="2">Predicted protein</fullName>
    </submittedName>
</protein>
<evidence type="ECO:0000313" key="2">
    <source>
        <dbReference type="EMBL" id="CBX92476.1"/>
    </source>
</evidence>